<protein>
    <recommendedName>
        <fullName evidence="4">Threonylcarbamoyl-AMP synthase</fullName>
        <ecNumber evidence="3">2.7.7.87</ecNumber>
    </recommendedName>
    <alternativeName>
        <fullName evidence="11">L-threonylcarbamoyladenylate synthase</fullName>
    </alternativeName>
</protein>
<keyword evidence="7" id="KW-0819">tRNA processing</keyword>
<dbReference type="EC" id="2.7.7.87" evidence="3"/>
<keyword evidence="5" id="KW-0963">Cytoplasm</keyword>
<dbReference type="GO" id="GO:0003725">
    <property type="term" value="F:double-stranded RNA binding"/>
    <property type="evidence" value="ECO:0007669"/>
    <property type="project" value="InterPro"/>
</dbReference>
<dbReference type="InterPro" id="IPR006070">
    <property type="entry name" value="Sua5-like_dom"/>
</dbReference>
<dbReference type="GO" id="GO:0061710">
    <property type="term" value="F:L-threonylcarbamoyladenylate synthase"/>
    <property type="evidence" value="ECO:0007669"/>
    <property type="project" value="UniProtKB-EC"/>
</dbReference>
<evidence type="ECO:0000256" key="6">
    <source>
        <dbReference type="ARBA" id="ARBA00022679"/>
    </source>
</evidence>
<feature type="domain" description="YrdC-like" evidence="13">
    <location>
        <begin position="10"/>
        <end position="203"/>
    </location>
</feature>
<dbReference type="AlphaFoldDB" id="A0A6J6ET70"/>
<dbReference type="GO" id="GO:0008033">
    <property type="term" value="P:tRNA processing"/>
    <property type="evidence" value="ECO:0007669"/>
    <property type="project" value="UniProtKB-KW"/>
</dbReference>
<evidence type="ECO:0000256" key="7">
    <source>
        <dbReference type="ARBA" id="ARBA00022694"/>
    </source>
</evidence>
<evidence type="ECO:0000256" key="10">
    <source>
        <dbReference type="ARBA" id="ARBA00022840"/>
    </source>
</evidence>
<dbReference type="PANTHER" id="PTHR17490:SF16">
    <property type="entry name" value="THREONYLCARBAMOYL-AMP SYNTHASE"/>
    <property type="match status" value="1"/>
</dbReference>
<comment type="similarity">
    <text evidence="2">Belongs to the SUA5 family.</text>
</comment>
<dbReference type="InterPro" id="IPR010923">
    <property type="entry name" value="T(6)A37_SUA5"/>
</dbReference>
<evidence type="ECO:0000256" key="3">
    <source>
        <dbReference type="ARBA" id="ARBA00012584"/>
    </source>
</evidence>
<gene>
    <name evidence="14" type="ORF">UFOPK1726_00826</name>
</gene>
<dbReference type="GO" id="GO:0000049">
    <property type="term" value="F:tRNA binding"/>
    <property type="evidence" value="ECO:0007669"/>
    <property type="project" value="TreeGrafter"/>
</dbReference>
<keyword evidence="10" id="KW-0067">ATP-binding</keyword>
<evidence type="ECO:0000256" key="9">
    <source>
        <dbReference type="ARBA" id="ARBA00022741"/>
    </source>
</evidence>
<evidence type="ECO:0000256" key="12">
    <source>
        <dbReference type="ARBA" id="ARBA00048366"/>
    </source>
</evidence>
<dbReference type="PANTHER" id="PTHR17490">
    <property type="entry name" value="SUA5"/>
    <property type="match status" value="1"/>
</dbReference>
<keyword evidence="9" id="KW-0547">Nucleotide-binding</keyword>
<dbReference type="PIRSF" id="PIRSF004930">
    <property type="entry name" value="Tln_factor_SUA5"/>
    <property type="match status" value="1"/>
</dbReference>
<dbReference type="InterPro" id="IPR005145">
    <property type="entry name" value="Sua5_C"/>
</dbReference>
<evidence type="ECO:0000256" key="2">
    <source>
        <dbReference type="ARBA" id="ARBA00007663"/>
    </source>
</evidence>
<name>A0A6J6ET70_9ZZZZ</name>
<evidence type="ECO:0000256" key="5">
    <source>
        <dbReference type="ARBA" id="ARBA00022490"/>
    </source>
</evidence>
<dbReference type="NCBIfam" id="TIGR00057">
    <property type="entry name" value="L-threonylcarbamoyladenylate synthase"/>
    <property type="match status" value="1"/>
</dbReference>
<dbReference type="Pfam" id="PF03481">
    <property type="entry name" value="Sua5_C"/>
    <property type="match status" value="1"/>
</dbReference>
<dbReference type="InterPro" id="IPR017945">
    <property type="entry name" value="DHBP_synth_RibB-like_a/b_dom"/>
</dbReference>
<dbReference type="GO" id="GO:0005524">
    <property type="term" value="F:ATP binding"/>
    <property type="evidence" value="ECO:0007669"/>
    <property type="project" value="UniProtKB-KW"/>
</dbReference>
<evidence type="ECO:0000259" key="13">
    <source>
        <dbReference type="PROSITE" id="PS51163"/>
    </source>
</evidence>
<dbReference type="Gene3D" id="3.90.870.10">
    <property type="entry name" value="DHBP synthase"/>
    <property type="match status" value="1"/>
</dbReference>
<comment type="catalytic activity">
    <reaction evidence="12">
        <text>L-threonine + hydrogencarbonate + ATP = L-threonylcarbamoyladenylate + diphosphate + H2O</text>
        <dbReference type="Rhea" id="RHEA:36407"/>
        <dbReference type="ChEBI" id="CHEBI:15377"/>
        <dbReference type="ChEBI" id="CHEBI:17544"/>
        <dbReference type="ChEBI" id="CHEBI:30616"/>
        <dbReference type="ChEBI" id="CHEBI:33019"/>
        <dbReference type="ChEBI" id="CHEBI:57926"/>
        <dbReference type="ChEBI" id="CHEBI:73682"/>
        <dbReference type="EC" id="2.7.7.87"/>
    </reaction>
</comment>
<dbReference type="SUPFAM" id="SSF55821">
    <property type="entry name" value="YrdC/RibB"/>
    <property type="match status" value="1"/>
</dbReference>
<proteinExistence type="inferred from homology"/>
<dbReference type="GO" id="GO:0006450">
    <property type="term" value="P:regulation of translational fidelity"/>
    <property type="evidence" value="ECO:0007669"/>
    <property type="project" value="TreeGrafter"/>
</dbReference>
<keyword evidence="8" id="KW-0548">Nucleotidyltransferase</keyword>
<evidence type="ECO:0000256" key="1">
    <source>
        <dbReference type="ARBA" id="ARBA00004496"/>
    </source>
</evidence>
<dbReference type="Gene3D" id="3.40.50.11030">
    <property type="entry name" value="Threonylcarbamoyl-AMP synthase, C-terminal domain"/>
    <property type="match status" value="1"/>
</dbReference>
<dbReference type="PROSITE" id="PS51163">
    <property type="entry name" value="YRDC"/>
    <property type="match status" value="1"/>
</dbReference>
<dbReference type="GO" id="GO:0005737">
    <property type="term" value="C:cytoplasm"/>
    <property type="evidence" value="ECO:0007669"/>
    <property type="project" value="UniProtKB-SubCell"/>
</dbReference>
<reference evidence="14" key="1">
    <citation type="submission" date="2020-05" db="EMBL/GenBank/DDBJ databases">
        <authorList>
            <person name="Chiriac C."/>
            <person name="Salcher M."/>
            <person name="Ghai R."/>
            <person name="Kavagutti S V."/>
        </authorList>
    </citation>
    <scope>NUCLEOTIDE SEQUENCE</scope>
</reference>
<evidence type="ECO:0000256" key="11">
    <source>
        <dbReference type="ARBA" id="ARBA00029774"/>
    </source>
</evidence>
<sequence>MSGIISVCSINALEQAAANLRSGGLVAFPTETVYGLGADASNEVAVKRMYNVKNRPANHPVIVHIARIDDVTYWAEEIPDYAISLIRDYWPGPMTLLFQRTKNAGDFITGGQDVVGIRIPAHPLAENLLAEFRKIGGMGIAAPSANRYGAVSPTDANAVSQELLEFLAAKDQIIDGGPCAIGIESTIIDCTKENPIILRPGAITSEMIEASTGIVLAPDKLENIRVPGSTKQHYSPKAKVLVSKSANPGEGFIALDDIETPTNAIRLISPRTIEEYARQLYSALRQADERQVDSVSIVPPNGDGLAMAIRDRITRASEN</sequence>
<evidence type="ECO:0000256" key="4">
    <source>
        <dbReference type="ARBA" id="ARBA00015492"/>
    </source>
</evidence>
<organism evidence="14">
    <name type="scientific">freshwater metagenome</name>
    <dbReference type="NCBI Taxonomy" id="449393"/>
    <lineage>
        <taxon>unclassified sequences</taxon>
        <taxon>metagenomes</taxon>
        <taxon>ecological metagenomes</taxon>
    </lineage>
</organism>
<evidence type="ECO:0000313" key="14">
    <source>
        <dbReference type="EMBL" id="CAB4579741.1"/>
    </source>
</evidence>
<evidence type="ECO:0000256" key="8">
    <source>
        <dbReference type="ARBA" id="ARBA00022695"/>
    </source>
</evidence>
<dbReference type="InterPro" id="IPR050156">
    <property type="entry name" value="TC-AMP_synthase_SUA5"/>
</dbReference>
<dbReference type="EMBL" id="CAEZTT010000093">
    <property type="protein sequence ID" value="CAB4579741.1"/>
    <property type="molecule type" value="Genomic_DNA"/>
</dbReference>
<keyword evidence="6" id="KW-0808">Transferase</keyword>
<comment type="subcellular location">
    <subcellularLocation>
        <location evidence="1">Cytoplasm</location>
    </subcellularLocation>
</comment>
<dbReference type="InterPro" id="IPR038385">
    <property type="entry name" value="Sua5/YwlC_C"/>
</dbReference>
<accession>A0A6J6ET70</accession>
<dbReference type="Pfam" id="PF01300">
    <property type="entry name" value="Sua5_yciO_yrdC"/>
    <property type="match status" value="1"/>
</dbReference>